<dbReference type="eggNOG" id="ENOG50344KX">
    <property type="taxonomic scope" value="Bacteria"/>
</dbReference>
<keyword evidence="1" id="KW-0812">Transmembrane</keyword>
<evidence type="ECO:0000313" key="3">
    <source>
        <dbReference type="Proteomes" id="UP000027190"/>
    </source>
</evidence>
<keyword evidence="1" id="KW-1133">Transmembrane helix</keyword>
<feature type="transmembrane region" description="Helical" evidence="1">
    <location>
        <begin position="46"/>
        <end position="74"/>
    </location>
</feature>
<keyword evidence="3" id="KW-1185">Reference proteome</keyword>
<organism evidence="2 3">
    <name type="scientific">Hyphomonas chukchiensis</name>
    <dbReference type="NCBI Taxonomy" id="1280947"/>
    <lineage>
        <taxon>Bacteria</taxon>
        <taxon>Pseudomonadati</taxon>
        <taxon>Pseudomonadota</taxon>
        <taxon>Alphaproteobacteria</taxon>
        <taxon>Hyphomonadales</taxon>
        <taxon>Hyphomonadaceae</taxon>
        <taxon>Hyphomonas</taxon>
    </lineage>
</organism>
<dbReference type="STRING" id="1280947.HY30_05285"/>
<dbReference type="Proteomes" id="UP000027190">
    <property type="component" value="Unassembled WGS sequence"/>
</dbReference>
<dbReference type="RefSeq" id="WP_034740251.1">
    <property type="nucleotide sequence ID" value="NZ_AWFG01000030.1"/>
</dbReference>
<dbReference type="AlphaFoldDB" id="A0A062UN95"/>
<name>A0A062UN95_9PROT</name>
<accession>A0A062UN95</accession>
<reference evidence="2 3" key="1">
    <citation type="journal article" date="2014" name="Antonie Van Leeuwenhoek">
        <title>Hyphomonas beringensis sp. nov. and Hyphomonas chukchiensis sp. nov., isolated from surface seawater of the Bering Sea and Chukchi Sea.</title>
        <authorList>
            <person name="Li C."/>
            <person name="Lai Q."/>
            <person name="Li G."/>
            <person name="Dong C."/>
            <person name="Wang J."/>
            <person name="Liao Y."/>
            <person name="Shao Z."/>
        </authorList>
    </citation>
    <scope>NUCLEOTIDE SEQUENCE [LARGE SCALE GENOMIC DNA]</scope>
    <source>
        <strain evidence="2 3">BH-BN04-4</strain>
    </source>
</reference>
<evidence type="ECO:0000256" key="1">
    <source>
        <dbReference type="SAM" id="Phobius"/>
    </source>
</evidence>
<proteinExistence type="predicted"/>
<dbReference type="EMBL" id="AWFG01000030">
    <property type="protein sequence ID" value="KCZ57590.1"/>
    <property type="molecule type" value="Genomic_DNA"/>
</dbReference>
<sequence>MKVAGYLAVFIGGAVVCFLLFQLGVVDIVDGVAGTDREPELSLPTYLSFVSVLLTAVTVILGALAILIGFVAFYTFRELREKAEEAAQKRVDEALSDEAITARIDEVAFRSRSMRNMEELEAGFDPTDNNER</sequence>
<keyword evidence="1" id="KW-0472">Membrane</keyword>
<gene>
    <name evidence="2" type="ORF">HY30_05285</name>
</gene>
<dbReference type="PATRIC" id="fig|1280947.3.peg.2241"/>
<protein>
    <submittedName>
        <fullName evidence="2">Uncharacterized protein</fullName>
    </submittedName>
</protein>
<comment type="caution">
    <text evidence="2">The sequence shown here is derived from an EMBL/GenBank/DDBJ whole genome shotgun (WGS) entry which is preliminary data.</text>
</comment>
<feature type="transmembrane region" description="Helical" evidence="1">
    <location>
        <begin position="7"/>
        <end position="26"/>
    </location>
</feature>
<dbReference type="OrthoDB" id="7863437at2"/>
<evidence type="ECO:0000313" key="2">
    <source>
        <dbReference type="EMBL" id="KCZ57590.1"/>
    </source>
</evidence>